<dbReference type="GO" id="GO:0004140">
    <property type="term" value="F:dephospho-CoA kinase activity"/>
    <property type="evidence" value="ECO:0007669"/>
    <property type="project" value="UniProtKB-UniRule"/>
</dbReference>
<evidence type="ECO:0000256" key="3">
    <source>
        <dbReference type="ARBA" id="ARBA00022741"/>
    </source>
</evidence>
<evidence type="ECO:0000256" key="1">
    <source>
        <dbReference type="ARBA" id="ARBA00009018"/>
    </source>
</evidence>
<evidence type="ECO:0000313" key="8">
    <source>
        <dbReference type="EMBL" id="STP09577.1"/>
    </source>
</evidence>
<dbReference type="GO" id="GO:0005737">
    <property type="term" value="C:cytoplasm"/>
    <property type="evidence" value="ECO:0007669"/>
    <property type="project" value="UniProtKB-SubCell"/>
</dbReference>
<dbReference type="Proteomes" id="UP000255335">
    <property type="component" value="Unassembled WGS sequence"/>
</dbReference>
<gene>
    <name evidence="6 8" type="primary">coaE</name>
    <name evidence="8" type="ORF">NCTC12221_01022</name>
</gene>
<dbReference type="InterPro" id="IPR027417">
    <property type="entry name" value="P-loop_NTPase"/>
</dbReference>
<dbReference type="InterPro" id="IPR001977">
    <property type="entry name" value="Depp_CoAkinase"/>
</dbReference>
<dbReference type="SUPFAM" id="SSF52540">
    <property type="entry name" value="P-loop containing nucleoside triphosphate hydrolases"/>
    <property type="match status" value="1"/>
</dbReference>
<sequence length="202" mass="22577">MGELRYAIALTGSIGSGKSTLVSFLSLYGYESVCGDSIAHKVLDENAVEVLKAFGDSIADENGKINRKKLGKIIFSSSKEREKLQSILHPPIQAEILSKAWQLEEKGVWYFLDIPLFFEVGGKEAYPVARSLVVYTPKDKAIARIIKRDNLSLEDATARLEAQIPIEQKCRLADDIIGNDGDLRSLQQRLESYLQSLPSYRR</sequence>
<keyword evidence="3 6" id="KW-0547">Nucleotide-binding</keyword>
<keyword evidence="6" id="KW-0963">Cytoplasm</keyword>
<name>A0A377JPF9_9HELI</name>
<dbReference type="RefSeq" id="WP_115026255.1">
    <property type="nucleotide sequence ID" value="NZ_UGHZ01000001.1"/>
</dbReference>
<evidence type="ECO:0000256" key="7">
    <source>
        <dbReference type="NCBIfam" id="TIGR00152"/>
    </source>
</evidence>
<dbReference type="EMBL" id="UGHZ01000001">
    <property type="protein sequence ID" value="STP09577.1"/>
    <property type="molecule type" value="Genomic_DNA"/>
</dbReference>
<evidence type="ECO:0000313" key="9">
    <source>
        <dbReference type="Proteomes" id="UP000255335"/>
    </source>
</evidence>
<dbReference type="PROSITE" id="PS51219">
    <property type="entry name" value="DPCK"/>
    <property type="match status" value="1"/>
</dbReference>
<evidence type="ECO:0000256" key="4">
    <source>
        <dbReference type="ARBA" id="ARBA00022840"/>
    </source>
</evidence>
<dbReference type="Gene3D" id="3.40.50.300">
    <property type="entry name" value="P-loop containing nucleotide triphosphate hydrolases"/>
    <property type="match status" value="1"/>
</dbReference>
<dbReference type="CDD" id="cd02022">
    <property type="entry name" value="DPCK"/>
    <property type="match status" value="1"/>
</dbReference>
<accession>A0A377JPF9</accession>
<comment type="function">
    <text evidence="6">Catalyzes the phosphorylation of the 3'-hydroxyl group of dephosphocoenzyme A to form coenzyme A.</text>
</comment>
<comment type="catalytic activity">
    <reaction evidence="6">
        <text>3'-dephospho-CoA + ATP = ADP + CoA + H(+)</text>
        <dbReference type="Rhea" id="RHEA:18245"/>
        <dbReference type="ChEBI" id="CHEBI:15378"/>
        <dbReference type="ChEBI" id="CHEBI:30616"/>
        <dbReference type="ChEBI" id="CHEBI:57287"/>
        <dbReference type="ChEBI" id="CHEBI:57328"/>
        <dbReference type="ChEBI" id="CHEBI:456216"/>
        <dbReference type="EC" id="2.7.1.24"/>
    </reaction>
</comment>
<dbReference type="NCBIfam" id="TIGR00152">
    <property type="entry name" value="dephospho-CoA kinase"/>
    <property type="match status" value="1"/>
</dbReference>
<keyword evidence="5 6" id="KW-0173">Coenzyme A biosynthesis</keyword>
<organism evidence="8 9">
    <name type="scientific">Helicobacter cinaedi</name>
    <dbReference type="NCBI Taxonomy" id="213"/>
    <lineage>
        <taxon>Bacteria</taxon>
        <taxon>Pseudomonadati</taxon>
        <taxon>Campylobacterota</taxon>
        <taxon>Epsilonproteobacteria</taxon>
        <taxon>Campylobacterales</taxon>
        <taxon>Helicobacteraceae</taxon>
        <taxon>Helicobacter</taxon>
    </lineage>
</organism>
<dbReference type="AlphaFoldDB" id="A0A377JPF9"/>
<dbReference type="GO" id="GO:0005524">
    <property type="term" value="F:ATP binding"/>
    <property type="evidence" value="ECO:0007669"/>
    <property type="project" value="UniProtKB-UniRule"/>
</dbReference>
<keyword evidence="2 6" id="KW-0808">Transferase</keyword>
<comment type="pathway">
    <text evidence="6">Cofactor biosynthesis; coenzyme A biosynthesis; CoA from (R)-pantothenate: step 5/5.</text>
</comment>
<protein>
    <recommendedName>
        <fullName evidence="6 7">Dephospho-CoA kinase</fullName>
        <ecNumber evidence="6 7">2.7.1.24</ecNumber>
    </recommendedName>
    <alternativeName>
        <fullName evidence="6">Dephosphocoenzyme A kinase</fullName>
    </alternativeName>
</protein>
<keyword evidence="4 6" id="KW-0067">ATP-binding</keyword>
<comment type="similarity">
    <text evidence="1 6">Belongs to the CoaE family.</text>
</comment>
<dbReference type="UniPathway" id="UPA00241">
    <property type="reaction ID" value="UER00356"/>
</dbReference>
<evidence type="ECO:0000256" key="5">
    <source>
        <dbReference type="ARBA" id="ARBA00022993"/>
    </source>
</evidence>
<keyword evidence="6 8" id="KW-0418">Kinase</keyword>
<feature type="binding site" evidence="6">
    <location>
        <begin position="15"/>
        <end position="20"/>
    </location>
    <ligand>
        <name>ATP</name>
        <dbReference type="ChEBI" id="CHEBI:30616"/>
    </ligand>
</feature>
<dbReference type="EC" id="2.7.1.24" evidence="6 7"/>
<dbReference type="HAMAP" id="MF_00376">
    <property type="entry name" value="Dephospho_CoA_kinase"/>
    <property type="match status" value="1"/>
</dbReference>
<evidence type="ECO:0000256" key="2">
    <source>
        <dbReference type="ARBA" id="ARBA00022679"/>
    </source>
</evidence>
<dbReference type="GO" id="GO:0015937">
    <property type="term" value="P:coenzyme A biosynthetic process"/>
    <property type="evidence" value="ECO:0007669"/>
    <property type="project" value="UniProtKB-UniRule"/>
</dbReference>
<reference evidence="8 9" key="1">
    <citation type="submission" date="2018-06" db="EMBL/GenBank/DDBJ databases">
        <authorList>
            <consortium name="Pathogen Informatics"/>
            <person name="Doyle S."/>
        </authorList>
    </citation>
    <scope>NUCLEOTIDE SEQUENCE [LARGE SCALE GENOMIC DNA]</scope>
    <source>
        <strain evidence="8 9">NCTC12221</strain>
    </source>
</reference>
<dbReference type="PANTHER" id="PTHR10695:SF46">
    <property type="entry name" value="BIFUNCTIONAL COENZYME A SYNTHASE-RELATED"/>
    <property type="match status" value="1"/>
</dbReference>
<comment type="subcellular location">
    <subcellularLocation>
        <location evidence="6">Cytoplasm</location>
    </subcellularLocation>
</comment>
<dbReference type="PANTHER" id="PTHR10695">
    <property type="entry name" value="DEPHOSPHO-COA KINASE-RELATED"/>
    <property type="match status" value="1"/>
</dbReference>
<evidence type="ECO:0000256" key="6">
    <source>
        <dbReference type="HAMAP-Rule" id="MF_00376"/>
    </source>
</evidence>
<dbReference type="Pfam" id="PF01121">
    <property type="entry name" value="CoaE"/>
    <property type="match status" value="1"/>
</dbReference>
<proteinExistence type="inferred from homology"/>